<evidence type="ECO:0000256" key="3">
    <source>
        <dbReference type="ARBA" id="ARBA00022598"/>
    </source>
</evidence>
<dbReference type="Gene3D" id="3.40.50.620">
    <property type="entry name" value="HUPs"/>
    <property type="match status" value="2"/>
</dbReference>
<dbReference type="FunFam" id="3.40.50.620:FF:000168">
    <property type="entry name" value="Isoleucine--tRNA ligase"/>
    <property type="match status" value="1"/>
</dbReference>
<name>A0A432YLW8_9GAMM</name>
<evidence type="ECO:0000256" key="10">
    <source>
        <dbReference type="ARBA" id="ARBA00025217"/>
    </source>
</evidence>
<feature type="short sequence motif" description="'KMSKS' region" evidence="12">
    <location>
        <begin position="610"/>
        <end position="614"/>
    </location>
</feature>
<reference evidence="17" key="1">
    <citation type="journal article" date="2018" name="Front. Microbiol.">
        <title>Genome-Based Analysis Reveals the Taxonomy and Diversity of the Family Idiomarinaceae.</title>
        <authorList>
            <person name="Liu Y."/>
            <person name="Lai Q."/>
            <person name="Shao Z."/>
        </authorList>
    </citation>
    <scope>NUCLEOTIDE SEQUENCE [LARGE SCALE GENOMIC DNA]</scope>
    <source>
        <strain evidence="17">CVS-6</strain>
    </source>
</reference>
<feature type="binding site" evidence="12">
    <location>
        <position position="916"/>
    </location>
    <ligand>
        <name>Zn(2+)</name>
        <dbReference type="ChEBI" id="CHEBI:29105"/>
    </ligand>
</feature>
<dbReference type="InterPro" id="IPR009008">
    <property type="entry name" value="Val/Leu/Ile-tRNA-synth_edit"/>
</dbReference>
<dbReference type="GO" id="GO:0004822">
    <property type="term" value="F:isoleucine-tRNA ligase activity"/>
    <property type="evidence" value="ECO:0007669"/>
    <property type="project" value="UniProtKB-UniRule"/>
</dbReference>
<keyword evidence="2 12" id="KW-0963">Cytoplasm</keyword>
<evidence type="ECO:0000313" key="16">
    <source>
        <dbReference type="EMBL" id="RUO61835.1"/>
    </source>
</evidence>
<dbReference type="GO" id="GO:0005524">
    <property type="term" value="F:ATP binding"/>
    <property type="evidence" value="ECO:0007669"/>
    <property type="project" value="UniProtKB-UniRule"/>
</dbReference>
<dbReference type="InterPro" id="IPR002301">
    <property type="entry name" value="Ile-tRNA-ligase"/>
</dbReference>
<gene>
    <name evidence="12" type="primary">ileS</name>
    <name evidence="16" type="ORF">CWI71_05605</name>
</gene>
<dbReference type="Gene3D" id="1.10.10.830">
    <property type="entry name" value="Ile-tRNA synthetase CP2 domain-like"/>
    <property type="match status" value="1"/>
</dbReference>
<dbReference type="CDD" id="cd00818">
    <property type="entry name" value="IleRS_core"/>
    <property type="match status" value="1"/>
</dbReference>
<dbReference type="PROSITE" id="PS00178">
    <property type="entry name" value="AA_TRNA_LIGASE_I"/>
    <property type="match status" value="1"/>
</dbReference>
<evidence type="ECO:0000259" key="14">
    <source>
        <dbReference type="Pfam" id="PF06827"/>
    </source>
</evidence>
<comment type="caution">
    <text evidence="16">The sequence shown here is derived from an EMBL/GenBank/DDBJ whole genome shotgun (WGS) entry which is preliminary data.</text>
</comment>
<feature type="binding site" evidence="12">
    <location>
        <position position="933"/>
    </location>
    <ligand>
        <name>Zn(2+)</name>
        <dbReference type="ChEBI" id="CHEBI:29105"/>
    </ligand>
</feature>
<evidence type="ECO:0000256" key="8">
    <source>
        <dbReference type="ARBA" id="ARBA00022917"/>
    </source>
</evidence>
<dbReference type="InterPro" id="IPR010663">
    <property type="entry name" value="Znf_FPG/IleRS"/>
</dbReference>
<dbReference type="InterPro" id="IPR013155">
    <property type="entry name" value="M/V/L/I-tRNA-synth_anticd-bd"/>
</dbReference>
<keyword evidence="17" id="KW-1185">Reference proteome</keyword>
<feature type="short sequence motif" description="'HIGH' region" evidence="12">
    <location>
        <begin position="58"/>
        <end position="68"/>
    </location>
</feature>
<evidence type="ECO:0000256" key="9">
    <source>
        <dbReference type="ARBA" id="ARBA00023146"/>
    </source>
</evidence>
<dbReference type="Pfam" id="PF06827">
    <property type="entry name" value="zf-FPG_IleRS"/>
    <property type="match status" value="1"/>
</dbReference>
<dbReference type="InterPro" id="IPR001412">
    <property type="entry name" value="aa-tRNA-synth_I_CS"/>
</dbReference>
<dbReference type="GO" id="GO:0005829">
    <property type="term" value="C:cytosol"/>
    <property type="evidence" value="ECO:0007669"/>
    <property type="project" value="TreeGrafter"/>
</dbReference>
<keyword evidence="8 12" id="KW-0648">Protein biosynthesis</keyword>
<keyword evidence="9 12" id="KW-0030">Aminoacyl-tRNA synthetase</keyword>
<dbReference type="FunFam" id="3.40.50.620:FF:000048">
    <property type="entry name" value="Isoleucine--tRNA ligase"/>
    <property type="match status" value="1"/>
</dbReference>
<dbReference type="InterPro" id="IPR050081">
    <property type="entry name" value="Ile-tRNA_ligase"/>
</dbReference>
<dbReference type="Pfam" id="PF00133">
    <property type="entry name" value="tRNA-synt_1"/>
    <property type="match status" value="1"/>
</dbReference>
<feature type="binding site" evidence="12">
    <location>
        <position position="913"/>
    </location>
    <ligand>
        <name>Zn(2+)</name>
        <dbReference type="ChEBI" id="CHEBI:29105"/>
    </ligand>
</feature>
<dbReference type="InterPro" id="IPR009080">
    <property type="entry name" value="tRNAsynth_Ia_anticodon-bd"/>
</dbReference>
<dbReference type="GO" id="GO:0002161">
    <property type="term" value="F:aminoacyl-tRNA deacylase activity"/>
    <property type="evidence" value="ECO:0007669"/>
    <property type="project" value="InterPro"/>
</dbReference>
<feature type="domain" description="Zinc finger FPG/IleRS-type" evidence="14">
    <location>
        <begin position="911"/>
        <end position="938"/>
    </location>
</feature>
<comment type="subcellular location">
    <subcellularLocation>
        <location evidence="12">Cytoplasm</location>
    </subcellularLocation>
</comment>
<dbReference type="EMBL" id="PIPY01000005">
    <property type="protein sequence ID" value="RUO61835.1"/>
    <property type="molecule type" value="Genomic_DNA"/>
</dbReference>
<dbReference type="SUPFAM" id="SSF47323">
    <property type="entry name" value="Anticodon-binding domain of a subclass of class I aminoacyl-tRNA synthetases"/>
    <property type="match status" value="1"/>
</dbReference>
<evidence type="ECO:0000256" key="11">
    <source>
        <dbReference type="ARBA" id="ARBA00048359"/>
    </source>
</evidence>
<dbReference type="PANTHER" id="PTHR42765">
    <property type="entry name" value="SOLEUCYL-TRNA SYNTHETASE"/>
    <property type="match status" value="1"/>
</dbReference>
<feature type="domain" description="Aminoacyl-tRNA synthetase class Ia" evidence="13">
    <location>
        <begin position="27"/>
        <end position="648"/>
    </location>
</feature>
<evidence type="ECO:0000259" key="13">
    <source>
        <dbReference type="Pfam" id="PF00133"/>
    </source>
</evidence>
<comment type="function">
    <text evidence="10 12">Catalyzes the attachment of isoleucine to tRNA(Ile). As IleRS can inadvertently accommodate and process structurally similar amino acids such as valine, to avoid such errors it has two additional distinct tRNA(Ile)-dependent editing activities. One activity is designated as 'pretransfer' editing and involves the hydrolysis of activated Val-AMP. The other activity is designated 'posttransfer' editing and involves deacylation of mischarged Val-tRNA(Ile).</text>
</comment>
<organism evidence="16 17">
    <name type="scientific">Pseudidiomarina insulisalsae</name>
    <dbReference type="NCBI Taxonomy" id="575789"/>
    <lineage>
        <taxon>Bacteria</taxon>
        <taxon>Pseudomonadati</taxon>
        <taxon>Pseudomonadota</taxon>
        <taxon>Gammaproteobacteria</taxon>
        <taxon>Alteromonadales</taxon>
        <taxon>Idiomarinaceae</taxon>
        <taxon>Pseudidiomarina</taxon>
    </lineage>
</organism>
<dbReference type="InterPro" id="IPR023585">
    <property type="entry name" value="Ile-tRNA-ligase_type1"/>
</dbReference>
<feature type="binding site" evidence="12">
    <location>
        <position position="936"/>
    </location>
    <ligand>
        <name>Zn(2+)</name>
        <dbReference type="ChEBI" id="CHEBI:29105"/>
    </ligand>
</feature>
<accession>A0A432YLW8</accession>
<comment type="cofactor">
    <cofactor evidence="12">
        <name>Zn(2+)</name>
        <dbReference type="ChEBI" id="CHEBI:29105"/>
    </cofactor>
    <text evidence="12">Binds 1 zinc ion per subunit.</text>
</comment>
<protein>
    <recommendedName>
        <fullName evidence="12">Isoleucine--tRNA ligase</fullName>
        <ecNumber evidence="12">6.1.1.5</ecNumber>
    </recommendedName>
    <alternativeName>
        <fullName evidence="12">Isoleucyl-tRNA synthetase</fullName>
        <shortName evidence="12">IleRS</shortName>
    </alternativeName>
</protein>
<dbReference type="AlphaFoldDB" id="A0A432YLW8"/>
<dbReference type="OrthoDB" id="9810365at2"/>
<dbReference type="SUPFAM" id="SSF52374">
    <property type="entry name" value="Nucleotidylyl transferase"/>
    <property type="match status" value="1"/>
</dbReference>
<dbReference type="Gene3D" id="1.10.730.20">
    <property type="match status" value="1"/>
</dbReference>
<comment type="catalytic activity">
    <reaction evidence="11 12">
        <text>tRNA(Ile) + L-isoleucine + ATP = L-isoleucyl-tRNA(Ile) + AMP + diphosphate</text>
        <dbReference type="Rhea" id="RHEA:11060"/>
        <dbReference type="Rhea" id="RHEA-COMP:9666"/>
        <dbReference type="Rhea" id="RHEA-COMP:9695"/>
        <dbReference type="ChEBI" id="CHEBI:30616"/>
        <dbReference type="ChEBI" id="CHEBI:33019"/>
        <dbReference type="ChEBI" id="CHEBI:58045"/>
        <dbReference type="ChEBI" id="CHEBI:78442"/>
        <dbReference type="ChEBI" id="CHEBI:78528"/>
        <dbReference type="ChEBI" id="CHEBI:456215"/>
        <dbReference type="EC" id="6.1.1.5"/>
    </reaction>
</comment>
<dbReference type="HAMAP" id="MF_02002">
    <property type="entry name" value="Ile_tRNA_synth_type1"/>
    <property type="match status" value="1"/>
</dbReference>
<dbReference type="InterPro" id="IPR002300">
    <property type="entry name" value="aa-tRNA-synth_Ia"/>
</dbReference>
<evidence type="ECO:0000256" key="4">
    <source>
        <dbReference type="ARBA" id="ARBA00022723"/>
    </source>
</evidence>
<dbReference type="PRINTS" id="PR00984">
    <property type="entry name" value="TRNASYNTHILE"/>
</dbReference>
<dbReference type="PANTHER" id="PTHR42765:SF1">
    <property type="entry name" value="ISOLEUCINE--TRNA LIGASE, MITOCHONDRIAL"/>
    <property type="match status" value="1"/>
</dbReference>
<keyword evidence="5 12" id="KW-0547">Nucleotide-binding</keyword>
<feature type="binding site" evidence="12">
    <location>
        <position position="569"/>
    </location>
    <ligand>
        <name>L-isoleucyl-5'-AMP</name>
        <dbReference type="ChEBI" id="CHEBI:178002"/>
    </ligand>
</feature>
<evidence type="ECO:0000256" key="6">
    <source>
        <dbReference type="ARBA" id="ARBA00022833"/>
    </source>
</evidence>
<comment type="subunit">
    <text evidence="12">Monomer.</text>
</comment>
<evidence type="ECO:0000256" key="1">
    <source>
        <dbReference type="ARBA" id="ARBA00006887"/>
    </source>
</evidence>
<evidence type="ECO:0000313" key="17">
    <source>
        <dbReference type="Proteomes" id="UP000288259"/>
    </source>
</evidence>
<evidence type="ECO:0000256" key="5">
    <source>
        <dbReference type="ARBA" id="ARBA00022741"/>
    </source>
</evidence>
<dbReference type="GO" id="GO:0008270">
    <property type="term" value="F:zinc ion binding"/>
    <property type="evidence" value="ECO:0007669"/>
    <property type="project" value="UniProtKB-UniRule"/>
</dbReference>
<evidence type="ECO:0000256" key="12">
    <source>
        <dbReference type="HAMAP-Rule" id="MF_02002"/>
    </source>
</evidence>
<evidence type="ECO:0000256" key="7">
    <source>
        <dbReference type="ARBA" id="ARBA00022840"/>
    </source>
</evidence>
<evidence type="ECO:0000259" key="15">
    <source>
        <dbReference type="Pfam" id="PF08264"/>
    </source>
</evidence>
<keyword evidence="3 12" id="KW-0436">Ligase</keyword>
<feature type="domain" description="Methionyl/Valyl/Leucyl/Isoleucyl-tRNA synthetase anticodon-binding" evidence="15">
    <location>
        <begin position="693"/>
        <end position="853"/>
    </location>
</feature>
<dbReference type="InterPro" id="IPR014729">
    <property type="entry name" value="Rossmann-like_a/b/a_fold"/>
</dbReference>
<feature type="binding site" evidence="12">
    <location>
        <position position="613"/>
    </location>
    <ligand>
        <name>ATP</name>
        <dbReference type="ChEBI" id="CHEBI:30616"/>
    </ligand>
</feature>
<comment type="similarity">
    <text evidence="1 12">Belongs to the class-I aminoacyl-tRNA synthetase family. IleS type 1 subfamily.</text>
</comment>
<dbReference type="NCBIfam" id="TIGR00392">
    <property type="entry name" value="ileS"/>
    <property type="match status" value="1"/>
</dbReference>
<dbReference type="FunFam" id="1.10.730.20:FF:000001">
    <property type="entry name" value="Isoleucine--tRNA ligase"/>
    <property type="match status" value="1"/>
</dbReference>
<proteinExistence type="inferred from homology"/>
<dbReference type="SUPFAM" id="SSF50677">
    <property type="entry name" value="ValRS/IleRS/LeuRS editing domain"/>
    <property type="match status" value="1"/>
</dbReference>
<comment type="domain">
    <text evidence="12">IleRS has two distinct active sites: one for aminoacylation and one for editing. The misactivated valine is translocated from the active site to the editing site, which sterically excludes the correctly activated isoleucine. The single editing site contains two valyl binding pockets, one specific for each substrate (Val-AMP or Val-tRNA(Ile)).</text>
</comment>
<dbReference type="RefSeq" id="WP_126754295.1">
    <property type="nucleotide sequence ID" value="NZ_PIPY01000005.1"/>
</dbReference>
<dbReference type="InterPro" id="IPR033708">
    <property type="entry name" value="Anticodon_Ile_BEm"/>
</dbReference>
<keyword evidence="7 12" id="KW-0067">ATP-binding</keyword>
<dbReference type="GO" id="GO:0006428">
    <property type="term" value="P:isoleucyl-tRNA aminoacylation"/>
    <property type="evidence" value="ECO:0007669"/>
    <property type="project" value="UniProtKB-UniRule"/>
</dbReference>
<dbReference type="Proteomes" id="UP000288259">
    <property type="component" value="Unassembled WGS sequence"/>
</dbReference>
<dbReference type="CDD" id="cd07960">
    <property type="entry name" value="Anticodon_Ia_Ile_BEm"/>
    <property type="match status" value="1"/>
</dbReference>
<keyword evidence="6 12" id="KW-0862">Zinc</keyword>
<dbReference type="Pfam" id="PF08264">
    <property type="entry name" value="Anticodon_1"/>
    <property type="match status" value="1"/>
</dbReference>
<dbReference type="EC" id="6.1.1.5" evidence="12"/>
<keyword evidence="4 12" id="KW-0479">Metal-binding</keyword>
<dbReference type="GO" id="GO:0000049">
    <property type="term" value="F:tRNA binding"/>
    <property type="evidence" value="ECO:0007669"/>
    <property type="project" value="InterPro"/>
</dbReference>
<evidence type="ECO:0000256" key="2">
    <source>
        <dbReference type="ARBA" id="ARBA00022490"/>
    </source>
</evidence>
<sequence>MTDYKHTLNLPETEFPMRGNLAQREPQMLQQWYADDLYGKVRAAKAGKPVFILHDGPPYANGQIHIGHAVNKILKDVIVKAKTLSDFDAPYVPGWDCHGLPIELQVEKKHGKPGKKLTIADFREKCRDYAMGQVEQQREDFKRLGVFGDWDNPYLTMNPKQEADSIRALGKIIANGHMQQGFKPVHWCTDCGSALAEAEVEYQDKRSPAIDVSFAAVDEATLVAAFNHPEGHAGEGEVSVVIWTTTPWTIPANRAISLHPSLNYALVQVEATDEQPAQRLIMADELVKSAMARWNIDDYHKLGFAQGLDLENMKVQHPLFADVQVPLILGEHVTTESGTGCVHTAPGHGVDDFLVGQRYGIEVYNPVADNGVYKDDTPMFAGQHVMKANANIVEALKDAGRLVHHEAYNHSYPHCWRHKTPIIFRATPQWFISMDKQGLRAKALEEIKQVRWVPEWGQSRIESMVEGRPDWCISRQRTWGNPIAVFVRRDNDELHPRTLELLEEVAQRVEKKGVQAWFDLDAEELLGDEAKDYRKVTDTLDVWFDSGVTHEAVLNQTAGLQWPADLYLEGSDQHRGWFQSSLLTGVAMYKKAPYKQVLTHGFTVDGQGRKMSKSIGNVVAPQEVMNKLGGDILRLWVAATDYSGEMTVSDEILKRSADSYRRLRNTARFLLANINAFDPAQHAVAADDMVAMDRWIVARAVDLQKQLFEAYDNYQFHIVVQRLMHFCSIELGSFYLDVIKDRQYTAKRDSRAQRSCQTALYHIAELLVRWLAPICSFTAQEIWSALPPHNMAGEKRSEYVFTDVWYHDADTISVRDTDNAFWQDLLEVRDAVNRALEQARRDDLIGGSLQAEITLYATTELSTKLQRLGDELRFVLLTSEVQVETVDEAPSNVVETEVKGLWVSVAKSPNEKCERCWHHRPEVGTIDAHPGLCQRCVTNVDGEGEERHFA</sequence>